<dbReference type="CDD" id="cd11326">
    <property type="entry name" value="AmyAc_Glg_debranch"/>
    <property type="match status" value="1"/>
</dbReference>
<evidence type="ECO:0000256" key="3">
    <source>
        <dbReference type="ARBA" id="ARBA00023295"/>
    </source>
</evidence>
<dbReference type="CDD" id="cd02856">
    <property type="entry name" value="E_set_GDE_Isoamylase_N"/>
    <property type="match status" value="1"/>
</dbReference>
<keyword evidence="3" id="KW-0326">Glycosidase</keyword>
<feature type="domain" description="Glycosyl hydrolase family 13 catalytic" evidence="5">
    <location>
        <begin position="195"/>
        <end position="576"/>
    </location>
</feature>
<evidence type="ECO:0000256" key="1">
    <source>
        <dbReference type="ARBA" id="ARBA00008061"/>
    </source>
</evidence>
<feature type="region of interest" description="Disordered" evidence="4">
    <location>
        <begin position="752"/>
        <end position="772"/>
    </location>
</feature>
<dbReference type="GO" id="GO:0005980">
    <property type="term" value="P:glycogen catabolic process"/>
    <property type="evidence" value="ECO:0007669"/>
    <property type="project" value="InterPro"/>
</dbReference>
<dbReference type="InterPro" id="IPR013780">
    <property type="entry name" value="Glyco_hydro_b"/>
</dbReference>
<dbReference type="InterPro" id="IPR004193">
    <property type="entry name" value="Glyco_hydro_13_N"/>
</dbReference>
<dbReference type="InterPro" id="IPR006047">
    <property type="entry name" value="GH13_cat_dom"/>
</dbReference>
<accession>A0A938YMP1</accession>
<dbReference type="InterPro" id="IPR014756">
    <property type="entry name" value="Ig_E-set"/>
</dbReference>
<dbReference type="SUPFAM" id="SSF81296">
    <property type="entry name" value="E set domains"/>
    <property type="match status" value="1"/>
</dbReference>
<sequence length="772" mass="83262">MPRRVPRVQHAYAGSFTPLGGPSAPWGDEAGAVPGAANPAAVRRIGSSPFPGRPLPLGATVQDSGTNFAILADPDQHGDGVELCLVDEQGNERRLAMEERTYGIWHTFVPGITHGQRYGYRVAAGDPSKLLLDPYARRVDTTDYDVDAACTPGVDTAGRAPLGVVTRPIRSVSSRPRVPWGLTVLYEAHVAGLTNLHPDVPERLRGTFRGVCHPAVIDHLLALQVTTLELLPVHAHATEPDLLAAGRANYWGYSTLGYFAPHPSYAAVPGRELEEFVWMVDTLHEAGIEVVLDVVYNHTCEGGPGKTAALSWSGFSPRSYYLPDGHDITGCGRTLDPGSVPVTRMVTDSLRYWAQDLGVDGFRFDLASVHGRPHGGPFDAGSALLTAIATDPVLSTLKLIAEPWDATGEGYAVGRFGTEWCEWNDRFRDSTRDFWRGAPGVRDLAYRLSGSSDLYGATRRPWASINFVTAHDGFTLRDLVSYDHKHNEANGENNRDGTDNNRSGNNGAEGETDDPAIQARRLRQARNLAGTMILSTGTPMIVMGDEMWRTQGGNNNAYCQDNEIGWLDWSGLAGLTDGAGDTVGVESEDSPQPPTAQASMLAFVRRTLRVRQDAPALHQGEFFEGRAPIGGDGIADLVWFTESGAQMSMNDWFDGSRQTLLMWIDGRDVRGHSAMGEPLIDRSWLLLLHAGPDPLTVRLPGTPYADCYTPVVDTDTVDGAPADTTPLTPGVELTVPGRTLWLLQANRDGSVPPFDGPAVSDATEPAALPAAG</sequence>
<evidence type="ECO:0000313" key="6">
    <source>
        <dbReference type="EMBL" id="MBM9476187.1"/>
    </source>
</evidence>
<comment type="caution">
    <text evidence="6">The sequence shown here is derived from an EMBL/GenBank/DDBJ whole genome shotgun (WGS) entry which is preliminary data.</text>
</comment>
<dbReference type="Proteomes" id="UP000663801">
    <property type="component" value="Unassembled WGS sequence"/>
</dbReference>
<dbReference type="Gene3D" id="2.60.40.10">
    <property type="entry name" value="Immunoglobulins"/>
    <property type="match status" value="1"/>
</dbReference>
<keyword evidence="2" id="KW-0378">Hydrolase</keyword>
<dbReference type="AlphaFoldDB" id="A0A938YMP1"/>
<dbReference type="EMBL" id="JAERWL010000006">
    <property type="protein sequence ID" value="MBM9476187.1"/>
    <property type="molecule type" value="Genomic_DNA"/>
</dbReference>
<dbReference type="InterPro" id="IPR017853">
    <property type="entry name" value="GH"/>
</dbReference>
<dbReference type="SUPFAM" id="SSF51011">
    <property type="entry name" value="Glycosyl hydrolase domain"/>
    <property type="match status" value="1"/>
</dbReference>
<dbReference type="Gene3D" id="3.20.20.80">
    <property type="entry name" value="Glycosidases"/>
    <property type="match status" value="1"/>
</dbReference>
<dbReference type="Gene3D" id="2.60.40.1180">
    <property type="entry name" value="Golgi alpha-mannosidase II"/>
    <property type="match status" value="1"/>
</dbReference>
<dbReference type="SUPFAM" id="SSF51445">
    <property type="entry name" value="(Trans)glycosidases"/>
    <property type="match status" value="1"/>
</dbReference>
<gene>
    <name evidence="6" type="primary">glgX</name>
    <name evidence="6" type="ORF">JL107_06995</name>
</gene>
<organism evidence="6 7">
    <name type="scientific">Nakamurella flavida</name>
    <dbReference type="NCBI Taxonomy" id="363630"/>
    <lineage>
        <taxon>Bacteria</taxon>
        <taxon>Bacillati</taxon>
        <taxon>Actinomycetota</taxon>
        <taxon>Actinomycetes</taxon>
        <taxon>Nakamurellales</taxon>
        <taxon>Nakamurellaceae</taxon>
        <taxon>Nakamurella</taxon>
    </lineage>
</organism>
<name>A0A938YMP1_9ACTN</name>
<evidence type="ECO:0000256" key="4">
    <source>
        <dbReference type="SAM" id="MobiDB-lite"/>
    </source>
</evidence>
<dbReference type="PANTHER" id="PTHR43002">
    <property type="entry name" value="GLYCOGEN DEBRANCHING ENZYME"/>
    <property type="match status" value="1"/>
</dbReference>
<proteinExistence type="inferred from homology"/>
<evidence type="ECO:0000256" key="2">
    <source>
        <dbReference type="ARBA" id="ARBA00022801"/>
    </source>
</evidence>
<keyword evidence="7" id="KW-1185">Reference proteome</keyword>
<evidence type="ECO:0000313" key="7">
    <source>
        <dbReference type="Proteomes" id="UP000663801"/>
    </source>
</evidence>
<feature type="compositionally biased region" description="Basic and acidic residues" evidence="4">
    <location>
        <begin position="486"/>
        <end position="499"/>
    </location>
</feature>
<dbReference type="InterPro" id="IPR044505">
    <property type="entry name" value="GlgX_Isoamylase_N_E_set"/>
</dbReference>
<dbReference type="NCBIfam" id="TIGR02100">
    <property type="entry name" value="glgX_debranch"/>
    <property type="match status" value="1"/>
</dbReference>
<dbReference type="SMART" id="SM00642">
    <property type="entry name" value="Aamy"/>
    <property type="match status" value="1"/>
</dbReference>
<dbReference type="InterPro" id="IPR013783">
    <property type="entry name" value="Ig-like_fold"/>
</dbReference>
<feature type="region of interest" description="Disordered" evidence="4">
    <location>
        <begin position="13"/>
        <end position="32"/>
    </location>
</feature>
<comment type="similarity">
    <text evidence="1">Belongs to the glycosyl hydrolase 13 family.</text>
</comment>
<dbReference type="InterPro" id="IPR011837">
    <property type="entry name" value="Glycogen_debranch_GlgX"/>
</dbReference>
<evidence type="ECO:0000259" key="5">
    <source>
        <dbReference type="SMART" id="SM00642"/>
    </source>
</evidence>
<dbReference type="GO" id="GO:0004135">
    <property type="term" value="F:amylo-alpha-1,6-glucosidase activity"/>
    <property type="evidence" value="ECO:0007669"/>
    <property type="project" value="InterPro"/>
</dbReference>
<protein>
    <submittedName>
        <fullName evidence="6">Glycogen debranching protein GlgX</fullName>
    </submittedName>
</protein>
<feature type="region of interest" description="Disordered" evidence="4">
    <location>
        <begin position="486"/>
        <end position="516"/>
    </location>
</feature>
<reference evidence="6" key="1">
    <citation type="submission" date="2021-01" db="EMBL/GenBank/DDBJ databases">
        <title>KCTC 19127 draft genome.</title>
        <authorList>
            <person name="An D."/>
        </authorList>
    </citation>
    <scope>NUCLEOTIDE SEQUENCE</scope>
    <source>
        <strain evidence="6">KCTC 19127</strain>
    </source>
</reference>
<dbReference type="Pfam" id="PF02922">
    <property type="entry name" value="CBM_48"/>
    <property type="match status" value="1"/>
</dbReference>
<dbReference type="RefSeq" id="WP_205256273.1">
    <property type="nucleotide sequence ID" value="NZ_BAAAPV010000003.1"/>
</dbReference>